<keyword evidence="2" id="KW-1185">Reference proteome</keyword>
<proteinExistence type="predicted"/>
<evidence type="ECO:0000313" key="1">
    <source>
        <dbReference type="EMBL" id="PSL40814.1"/>
    </source>
</evidence>
<feature type="non-terminal residue" evidence="1">
    <location>
        <position position="1"/>
    </location>
</feature>
<dbReference type="AlphaFoldDB" id="A0A2P8H3L5"/>
<dbReference type="Proteomes" id="UP000240971">
    <property type="component" value="Unassembled WGS sequence"/>
</dbReference>
<name>A0A2P8H3L5_CHINA</name>
<accession>A0A2P8H3L5</accession>
<organism evidence="1 2">
    <name type="scientific">Chitinophaga niastensis</name>
    <dbReference type="NCBI Taxonomy" id="536980"/>
    <lineage>
        <taxon>Bacteria</taxon>
        <taxon>Pseudomonadati</taxon>
        <taxon>Bacteroidota</taxon>
        <taxon>Chitinophagia</taxon>
        <taxon>Chitinophagales</taxon>
        <taxon>Chitinophagaceae</taxon>
        <taxon>Chitinophaga</taxon>
    </lineage>
</organism>
<gene>
    <name evidence="1" type="ORF">CLV51_1252</name>
</gene>
<comment type="caution">
    <text evidence="1">The sequence shown here is derived from an EMBL/GenBank/DDBJ whole genome shotgun (WGS) entry which is preliminary data.</text>
</comment>
<sequence>LFTVNSSYNLAKFFFALGNIGVMCGSNYTVKVMRLLDSTALTGGALIQSFSGQPSGNSILKNGYYRVDVFVPGITCTIGSLSGNWQEGTYETGTISQPYSANAVFSRRSYNAGGVRVKTIRDYDPITGQFSKTDYRYKMYSIDSTVGSGLLISPVNVTALQNDFSTTCQYVKVYPGSSYPLALDGGSYVMYPEVRTIDSANGWTDRIYTYAYNIINQGFPLPPPSDYSYYRAKLVVEKAYDQNGILLKKSTNSWLWNNPQSQIGDRAKPYWYVTIDAPFNGQISYWTESAPSPSNCNDQFSDCIPDLTSTISFPTWQPVTVLSQSLDSTFTGGILAGTQTNYQYYLQHDIFFLKQKIVAVNNSQTREQTYKYAFNNTSDFVFSLSSAEQVMKDSLKNKNYLQPIEVVDSMKTNNANPVFVSGAKYMFGYYNTSKLHLSKLRTFFAGGDSSEVNLSAYDTRGNLTEQYKTTDVKEAYLWGYSGSFPVAKVTGSDYTTVSGLVNLLVLDNPSSDAAMRTELAKISTGLAGTSAQVTFYTYSPVFGGMTSMTTPEGKITYYEYDLFGRFQHVKDMNGNIIKRYVNTLTNPQ</sequence>
<evidence type="ECO:0008006" key="3">
    <source>
        <dbReference type="Google" id="ProtNLM"/>
    </source>
</evidence>
<evidence type="ECO:0000313" key="2">
    <source>
        <dbReference type="Proteomes" id="UP000240971"/>
    </source>
</evidence>
<dbReference type="RefSeq" id="WP_211302161.1">
    <property type="nucleotide sequence ID" value="NZ_PYAW01000025.1"/>
</dbReference>
<reference evidence="1 2" key="1">
    <citation type="submission" date="2018-03" db="EMBL/GenBank/DDBJ databases">
        <title>Genomic Encyclopedia of Archaeal and Bacterial Type Strains, Phase II (KMG-II): from individual species to whole genera.</title>
        <authorList>
            <person name="Goeker M."/>
        </authorList>
    </citation>
    <scope>NUCLEOTIDE SEQUENCE [LARGE SCALE GENOMIC DNA]</scope>
    <source>
        <strain evidence="1 2">DSM 24859</strain>
    </source>
</reference>
<protein>
    <recommendedName>
        <fullName evidence="3">YD repeat-containing protein</fullName>
    </recommendedName>
</protein>
<dbReference type="EMBL" id="PYAW01000025">
    <property type="protein sequence ID" value="PSL40814.1"/>
    <property type="molecule type" value="Genomic_DNA"/>
</dbReference>